<reference evidence="7" key="1">
    <citation type="submission" date="2015-06" db="UniProtKB">
        <authorList>
            <consortium name="EnsemblPlants"/>
        </authorList>
    </citation>
    <scope>IDENTIFICATION</scope>
</reference>
<dbReference type="CDD" id="cd14798">
    <property type="entry name" value="RX-CC_like"/>
    <property type="match status" value="1"/>
</dbReference>
<evidence type="ECO:0000256" key="4">
    <source>
        <dbReference type="ARBA" id="ARBA00022741"/>
    </source>
</evidence>
<dbReference type="Pfam" id="PF00400">
    <property type="entry name" value="WD40"/>
    <property type="match status" value="3"/>
</dbReference>
<dbReference type="Gene3D" id="1.20.5.4130">
    <property type="match status" value="1"/>
</dbReference>
<dbReference type="SMART" id="SM00320">
    <property type="entry name" value="WD40"/>
    <property type="match status" value="4"/>
</dbReference>
<dbReference type="Pfam" id="PF18052">
    <property type="entry name" value="Rx_N"/>
    <property type="match status" value="1"/>
</dbReference>
<sequence length="1613" mass="182050">MADLVVGMAKSVVDGALTKAQAAIEEDTKLRQSAQRNLVFITGEFQMMKSFLNIADSERLKNPVVRTWVLQIRELAYDVEDCIEFVVHLDKKNRWWLRVLKPASWFLRPCVDLSRLLSLDLAVVELEQLKARVEDVSSRNARYSLINSDSVSKPATTAAQPASGDTVGMMAVNRLIQAANTDREELNITRLLPKKDHDLGVISIWGTGVGDLGMPSIAWNTYTDKETCKNFVWRAWVKLTHPFDPQEFIHSLTAQFHANSCKEEPASSPGGRKKMEDDFKQLLTENRYLVVLEDLSTVAEWAAIKRFFPKEKNGSCIILSTQQFEVASLSVGHPYQVLHLNQLSAADHSVYAFFTEESQYDGDRGMTSQTGQAGNSCKRAAANRWIYEHPLVGRELDMKDLDRNVITTRGRSYQVMSVWGFTGVGKSALVMNTYCKEILKGDFQKYAWVDVSHPFNLWDFSRTLLSSFGSRKLQDSEHTHLYSMGSQNPIPQCREILTQQTCLVIIDGLQSTIEWDLIKAELVSGSNRRNVIIIVTTEQEIATYCRGDKGHLVLNVKGLEADTAVELFEKVSKKGKVAEIGELTSICGGLPKVIVEIAGSFAKNTDRWKDALSNNKKFMLELENNGEFLSLRGLLDWMNSSFRNYADSLKSCILYLPVFPRNHLIRRRRLVRRWIAEGYSRDNHEESAEMVGEEHFNDLVDLRIIQQSSLLGMDDTRMDFCQVNGFFREYIVSHQMEGNLVLELRGNCVLTSQRTGRHLAISENWVRDRIVFESIDFSRLRSLTVFGKWKSFFIYQGMKLLRVLDLEDASEVEHSDLKKMVKFMCRLKFLSLRGHHEIKHLPSSIGDLRQLESLDVRHTSILTLPESIIKLQKLQYIRAGTKAPSRKTPTPHHLLSQLSSYCSGRQPVGVVVPPGIGKLTALHTLGVINVRASGTKAVLEDAKKLTHLRKLGVSGINKNNSNKFFLAISDILQLESLSVQIEDNNESCLNGTALPLESLRSLKLYGLGDRLPDWRAQLTKLTKMDLEIAKLTEDHVSMQPEGRREHTSGVIKFLSELPGLCILRLRVHHLQDNQLDVSIIYNDLELDSFEKLKIFEIACSFSSKVTFGEKTMKKLEQLKFECCSGSTFFGLEYLAELKEVLLKGARDEQLMSEINAKLENHPKDSHRAKLSFASSTSNPVLQVPQCNQDKDNDIINGVVAYQKVSQASGRLLEQSNKGVGRVPGMWGRPRAQPPLRFGTPPETFPPETETSLIPQIDSELLLHVHPLELTFMLSISLEVLRKKKAASMSSSCSLHLDNKGNDRVVFLLVANSPSRYLAKDPLCGVVPPRCIYTLTLTMCNNKQQALSMPSIDSGADYFTLHSVVVGQYELDKDTISAEYEEFFKKTKEEAGHEVQEVALNVICCQQQADCGTSSDSEIITKADALEVSSMDVHPIEPWIMTTHRVGSLRVWNYKTMKWIVAGDRNGCIHVHNYEENEEVESFCAHSSCITTLAVHPTDPFVFSSSNDAGHLIKLWNWDNDWECKEFHGHVGTVTQVTFNPNDSNSFASASKDGTVKIWKLETKERVHELESHTNLISAANLHPELPILITGSFDGTVRIWNSITYKYVLLQFF</sequence>
<evidence type="ECO:0000256" key="3">
    <source>
        <dbReference type="ARBA" id="ARBA00022737"/>
    </source>
</evidence>
<dbReference type="SUPFAM" id="SSF52540">
    <property type="entry name" value="P-loop containing nucleoside triphosphate hydrolases"/>
    <property type="match status" value="2"/>
</dbReference>
<evidence type="ECO:0000313" key="7">
    <source>
        <dbReference type="EnsemblPlants" id="EMT10909"/>
    </source>
</evidence>
<dbReference type="Gene3D" id="3.80.10.10">
    <property type="entry name" value="Ribonuclease Inhibitor"/>
    <property type="match status" value="1"/>
</dbReference>
<dbReference type="PANTHER" id="PTHR23155:SF1135">
    <property type="entry name" value="OS08G0246300 PROTEIN"/>
    <property type="match status" value="1"/>
</dbReference>
<dbReference type="Pfam" id="PF00931">
    <property type="entry name" value="NB-ARC"/>
    <property type="match status" value="2"/>
</dbReference>
<dbReference type="PROSITE" id="PS50202">
    <property type="entry name" value="MSP"/>
    <property type="match status" value="1"/>
</dbReference>
<dbReference type="Pfam" id="PF23598">
    <property type="entry name" value="LRR_14"/>
    <property type="match status" value="1"/>
</dbReference>
<name>M8BVT9_AEGTA</name>
<proteinExistence type="inferred from homology"/>
<dbReference type="GO" id="GO:0098542">
    <property type="term" value="P:defense response to other organism"/>
    <property type="evidence" value="ECO:0007669"/>
    <property type="project" value="TreeGrafter"/>
</dbReference>
<comment type="similarity">
    <text evidence="1">Belongs to the disease resistance NB-LRR family.</text>
</comment>
<dbReference type="SUPFAM" id="SSF50978">
    <property type="entry name" value="WD40 repeat-like"/>
    <property type="match status" value="1"/>
</dbReference>
<dbReference type="Gene3D" id="3.40.50.300">
    <property type="entry name" value="P-loop containing nucleotide triphosphate hydrolases"/>
    <property type="match status" value="2"/>
</dbReference>
<dbReference type="EnsemblPlants" id="EMT10909">
    <property type="protein sequence ID" value="EMT10909"/>
    <property type="gene ID" value="F775_10845"/>
</dbReference>
<dbReference type="PROSITE" id="PS50294">
    <property type="entry name" value="WD_REPEATS_REGION"/>
    <property type="match status" value="2"/>
</dbReference>
<evidence type="ECO:0000256" key="5">
    <source>
        <dbReference type="ARBA" id="ARBA00022821"/>
    </source>
</evidence>
<dbReference type="PRINTS" id="PR00364">
    <property type="entry name" value="DISEASERSIST"/>
</dbReference>
<dbReference type="PROSITE" id="PS50082">
    <property type="entry name" value="WD_REPEATS_2"/>
    <property type="match status" value="2"/>
</dbReference>
<dbReference type="InterPro" id="IPR041118">
    <property type="entry name" value="Rx_N"/>
</dbReference>
<dbReference type="InterPro" id="IPR055414">
    <property type="entry name" value="LRR_R13L4/SHOC2-like"/>
</dbReference>
<keyword evidence="4" id="KW-0547">Nucleotide-binding</keyword>
<dbReference type="InterPro" id="IPR032675">
    <property type="entry name" value="LRR_dom_sf"/>
</dbReference>
<protein>
    <submittedName>
        <fullName evidence="7">Coatomer subunit beta'-2</fullName>
    </submittedName>
</protein>
<dbReference type="InterPro" id="IPR027417">
    <property type="entry name" value="P-loop_NTPase"/>
</dbReference>
<dbReference type="InterPro" id="IPR044974">
    <property type="entry name" value="Disease_R_plants"/>
</dbReference>
<dbReference type="InterPro" id="IPR008962">
    <property type="entry name" value="PapD-like_sf"/>
</dbReference>
<accession>M8BVT9</accession>
<evidence type="ECO:0000256" key="6">
    <source>
        <dbReference type="ARBA" id="ARBA00023054"/>
    </source>
</evidence>
<dbReference type="Gene3D" id="2.130.10.10">
    <property type="entry name" value="YVTN repeat-like/Quinoprotein amine dehydrogenase"/>
    <property type="match status" value="1"/>
</dbReference>
<keyword evidence="2" id="KW-0433">Leucine-rich repeat</keyword>
<keyword evidence="3" id="KW-0677">Repeat</keyword>
<dbReference type="ExpressionAtlas" id="M8BVT9">
    <property type="expression patterns" value="baseline"/>
</dbReference>
<dbReference type="InterPro" id="IPR001680">
    <property type="entry name" value="WD40_rpt"/>
</dbReference>
<dbReference type="PANTHER" id="PTHR23155">
    <property type="entry name" value="DISEASE RESISTANCE PROTEIN RP"/>
    <property type="match status" value="1"/>
</dbReference>
<dbReference type="Pfam" id="PF23559">
    <property type="entry name" value="WHD_DRP"/>
    <property type="match status" value="1"/>
</dbReference>
<dbReference type="InterPro" id="IPR015943">
    <property type="entry name" value="WD40/YVTN_repeat-like_dom_sf"/>
</dbReference>
<dbReference type="InterPro" id="IPR013783">
    <property type="entry name" value="Ig-like_fold"/>
</dbReference>
<keyword evidence="5" id="KW-0611">Plant defense</keyword>
<organism evidence="7">
    <name type="scientific">Aegilops tauschii</name>
    <name type="common">Tausch's goatgrass</name>
    <name type="synonym">Aegilops squarrosa</name>
    <dbReference type="NCBI Taxonomy" id="37682"/>
    <lineage>
        <taxon>Eukaryota</taxon>
        <taxon>Viridiplantae</taxon>
        <taxon>Streptophyta</taxon>
        <taxon>Embryophyta</taxon>
        <taxon>Tracheophyta</taxon>
        <taxon>Spermatophyta</taxon>
        <taxon>Magnoliopsida</taxon>
        <taxon>Liliopsida</taxon>
        <taxon>Poales</taxon>
        <taxon>Poaceae</taxon>
        <taxon>BOP clade</taxon>
        <taxon>Pooideae</taxon>
        <taxon>Triticodae</taxon>
        <taxon>Triticeae</taxon>
        <taxon>Triticinae</taxon>
        <taxon>Aegilops</taxon>
    </lineage>
</organism>
<keyword evidence="6" id="KW-0175">Coiled coil</keyword>
<dbReference type="InterPro" id="IPR036322">
    <property type="entry name" value="WD40_repeat_dom_sf"/>
</dbReference>
<evidence type="ECO:0000256" key="1">
    <source>
        <dbReference type="ARBA" id="ARBA00008894"/>
    </source>
</evidence>
<dbReference type="Gene3D" id="2.60.40.10">
    <property type="entry name" value="Immunoglobulins"/>
    <property type="match status" value="1"/>
</dbReference>
<dbReference type="InterPro" id="IPR038005">
    <property type="entry name" value="RX-like_CC"/>
</dbReference>
<dbReference type="SUPFAM" id="SSF49354">
    <property type="entry name" value="PapD-like"/>
    <property type="match status" value="1"/>
</dbReference>
<dbReference type="SUPFAM" id="SSF52047">
    <property type="entry name" value="RNI-like"/>
    <property type="match status" value="1"/>
</dbReference>
<evidence type="ECO:0000256" key="2">
    <source>
        <dbReference type="ARBA" id="ARBA00022614"/>
    </source>
</evidence>
<dbReference type="GO" id="GO:0043531">
    <property type="term" value="F:ADP binding"/>
    <property type="evidence" value="ECO:0007669"/>
    <property type="project" value="InterPro"/>
</dbReference>
<dbReference type="InterPro" id="IPR002182">
    <property type="entry name" value="NB-ARC"/>
</dbReference>
<dbReference type="InterPro" id="IPR058922">
    <property type="entry name" value="WHD_DRP"/>
</dbReference>
<dbReference type="InterPro" id="IPR000535">
    <property type="entry name" value="MSP_dom"/>
</dbReference>